<organism evidence="1 2">
    <name type="scientific">Candidatus Colwellbacteria bacterium CG10_big_fil_rev_8_21_14_0_10_42_22</name>
    <dbReference type="NCBI Taxonomy" id="1974540"/>
    <lineage>
        <taxon>Bacteria</taxon>
        <taxon>Candidatus Colwelliibacteriota</taxon>
    </lineage>
</organism>
<comment type="caution">
    <text evidence="1">The sequence shown here is derived from an EMBL/GenBank/DDBJ whole genome shotgun (WGS) entry which is preliminary data.</text>
</comment>
<dbReference type="AlphaFoldDB" id="A0A2H0VGC2"/>
<dbReference type="NCBIfam" id="TIGR02753">
    <property type="entry name" value="sodN"/>
    <property type="match status" value="1"/>
</dbReference>
<proteinExistence type="predicted"/>
<sequence>MRNLFKRPRVVYAHCDIPCGIYDPHEAQVAVLTVIRMIDLIKETDDSHDIARLTAVKEQHAEKCKHEIRVIWGDYFKEEHFEEYPVLNELTHRIMTLASQAKQGVEREIAEELLVAINEFAEIFWKIKGVETKKVKAPYSPEEEVVYPDL</sequence>
<dbReference type="InterPro" id="IPR014123">
    <property type="entry name" value="Superoxide_dismutase_Ni-type"/>
</dbReference>
<protein>
    <submittedName>
        <fullName evidence="1">Superoxide dismutase, Ni</fullName>
    </submittedName>
</protein>
<dbReference type="GO" id="GO:0004784">
    <property type="term" value="F:superoxide dismutase activity"/>
    <property type="evidence" value="ECO:0007669"/>
    <property type="project" value="InterPro"/>
</dbReference>
<accession>A0A2H0VGC2</accession>
<dbReference type="InterPro" id="IPR036502">
    <property type="entry name" value="NiSOD_sf"/>
</dbReference>
<reference evidence="2" key="1">
    <citation type="submission" date="2017-09" db="EMBL/GenBank/DDBJ databases">
        <title>Depth-based differentiation of microbial function through sediment-hosted aquifers and enrichment of novel symbionts in the deep terrestrial subsurface.</title>
        <authorList>
            <person name="Probst A.J."/>
            <person name="Ladd B."/>
            <person name="Jarett J.K."/>
            <person name="Geller-Mcgrath D.E."/>
            <person name="Sieber C.M.K."/>
            <person name="Emerson J.B."/>
            <person name="Anantharaman K."/>
            <person name="Thomas B.C."/>
            <person name="Malmstrom R."/>
            <person name="Stieglmeier M."/>
            <person name="Klingl A."/>
            <person name="Woyke T."/>
            <person name="Ryan C.M."/>
            <person name="Banfield J.F."/>
        </authorList>
    </citation>
    <scope>NUCLEOTIDE SEQUENCE [LARGE SCALE GENOMIC DNA]</scope>
</reference>
<evidence type="ECO:0000313" key="2">
    <source>
        <dbReference type="Proteomes" id="UP000231466"/>
    </source>
</evidence>
<dbReference type="Proteomes" id="UP000231466">
    <property type="component" value="Unassembled WGS sequence"/>
</dbReference>
<dbReference type="EMBL" id="PFAH01000002">
    <property type="protein sequence ID" value="PIR98157.1"/>
    <property type="molecule type" value="Genomic_DNA"/>
</dbReference>
<dbReference type="SUPFAM" id="SSF109770">
    <property type="entry name" value="Nickel-containing superoxide dismutase, NiSOD"/>
    <property type="match status" value="1"/>
</dbReference>
<dbReference type="Pfam" id="PF09055">
    <property type="entry name" value="Sod_Ni"/>
    <property type="match status" value="1"/>
</dbReference>
<gene>
    <name evidence="1" type="primary">sodN</name>
    <name evidence="1" type="ORF">COT89_00370</name>
</gene>
<evidence type="ECO:0000313" key="1">
    <source>
        <dbReference type="EMBL" id="PIR98157.1"/>
    </source>
</evidence>
<name>A0A2H0VGC2_9BACT</name>
<dbReference type="GO" id="GO:0016151">
    <property type="term" value="F:nickel cation binding"/>
    <property type="evidence" value="ECO:0007669"/>
    <property type="project" value="InterPro"/>
</dbReference>
<dbReference type="Gene3D" id="1.20.120.400">
    <property type="entry name" value="Nickel-containing superoxide dismutase"/>
    <property type="match status" value="1"/>
</dbReference>